<dbReference type="InterPro" id="IPR025877">
    <property type="entry name" value="MobA-like_NTP_Trfase"/>
</dbReference>
<protein>
    <submittedName>
        <fullName evidence="2">NTP transferase domain-containing protein</fullName>
    </submittedName>
</protein>
<dbReference type="AlphaFoldDB" id="A0A8T8K2V5"/>
<dbReference type="GO" id="GO:0016779">
    <property type="term" value="F:nucleotidyltransferase activity"/>
    <property type="evidence" value="ECO:0007669"/>
    <property type="project" value="UniProtKB-ARBA"/>
</dbReference>
<feature type="domain" description="MobA-like NTP transferase" evidence="1">
    <location>
        <begin position="5"/>
        <end position="134"/>
    </location>
</feature>
<dbReference type="OrthoDB" id="28434at2157"/>
<dbReference type="SUPFAM" id="SSF53448">
    <property type="entry name" value="Nucleotide-diphospho-sugar transferases"/>
    <property type="match status" value="1"/>
</dbReference>
<keyword evidence="2" id="KW-0808">Transferase</keyword>
<dbReference type="Pfam" id="PF12804">
    <property type="entry name" value="NTP_transf_3"/>
    <property type="match status" value="1"/>
</dbReference>
<keyword evidence="3" id="KW-1185">Reference proteome</keyword>
<dbReference type="PANTHER" id="PTHR43777">
    <property type="entry name" value="MOLYBDENUM COFACTOR CYTIDYLYLTRANSFERASE"/>
    <property type="match status" value="1"/>
</dbReference>
<evidence type="ECO:0000313" key="2">
    <source>
        <dbReference type="EMBL" id="QUH22302.1"/>
    </source>
</evidence>
<gene>
    <name evidence="2" type="ORF">HYG87_00230</name>
</gene>
<dbReference type="RefSeq" id="WP_211533244.1">
    <property type="nucleotide sequence ID" value="NZ_CP058560.1"/>
</dbReference>
<dbReference type="InterPro" id="IPR029044">
    <property type="entry name" value="Nucleotide-diphossugar_trans"/>
</dbReference>
<evidence type="ECO:0000313" key="3">
    <source>
        <dbReference type="Proteomes" id="UP000681041"/>
    </source>
</evidence>
<evidence type="ECO:0000259" key="1">
    <source>
        <dbReference type="Pfam" id="PF12804"/>
    </source>
</evidence>
<accession>A0A8T8K2V5</accession>
<reference evidence="2" key="1">
    <citation type="submission" date="2020-07" db="EMBL/GenBank/DDBJ databases">
        <title>Methanobacterium. sp. MethCan genome.</title>
        <authorList>
            <person name="Postec A."/>
            <person name="Quemeneur M."/>
        </authorList>
    </citation>
    <scope>NUCLEOTIDE SEQUENCE</scope>
    <source>
        <strain evidence="2">MethCAN</strain>
    </source>
</reference>
<organism evidence="2 3">
    <name type="scientific">Methanobacterium alkalithermotolerans</name>
    <dbReference type="NCBI Taxonomy" id="2731220"/>
    <lineage>
        <taxon>Archaea</taxon>
        <taxon>Methanobacteriati</taxon>
        <taxon>Methanobacteriota</taxon>
        <taxon>Methanomada group</taxon>
        <taxon>Methanobacteria</taxon>
        <taxon>Methanobacteriales</taxon>
        <taxon>Methanobacteriaceae</taxon>
        <taxon>Methanobacterium</taxon>
    </lineage>
</organism>
<dbReference type="GeneID" id="64819144"/>
<proteinExistence type="predicted"/>
<dbReference type="EMBL" id="CP058560">
    <property type="protein sequence ID" value="QUH22302.1"/>
    <property type="molecule type" value="Genomic_DNA"/>
</dbReference>
<sequence length="222" mass="25134">MITSAIITAAGQNRRMREDLEKKGLPLKNKLILEIKGKPLLQHTIRRVLNVPVDECILVVGHYQDEILPAISNIHDPRLKIIKNNPVDVPLAQSLYNGLKSASGDICLCIAGDQPTVKSNSLRKLKDKIINSDNPDNMVSIMGRKTYGHLDSAEGLGMPFASSRNLLLDYLPHYKSNLNPMLRKMFKEGVEFYGFPPENKLELININHYKDYELILNDFKEE</sequence>
<dbReference type="PANTHER" id="PTHR43777:SF1">
    <property type="entry name" value="MOLYBDENUM COFACTOR CYTIDYLYLTRANSFERASE"/>
    <property type="match status" value="1"/>
</dbReference>
<dbReference type="Proteomes" id="UP000681041">
    <property type="component" value="Chromosome"/>
</dbReference>
<dbReference type="KEGG" id="meme:HYG87_00230"/>
<dbReference type="Gene3D" id="3.90.550.10">
    <property type="entry name" value="Spore Coat Polysaccharide Biosynthesis Protein SpsA, Chain A"/>
    <property type="match status" value="1"/>
</dbReference>
<name>A0A8T8K2V5_9EURY</name>